<dbReference type="KEGG" id="aup:AsAng_0004120"/>
<reference evidence="1" key="1">
    <citation type="submission" date="2022-09" db="EMBL/GenBank/DDBJ databases">
        <title>Aureispira anguillicida sp. nov., isolated from Leptocephalus of Japanese eel Anguilla japonica.</title>
        <authorList>
            <person name="Yuasa K."/>
            <person name="Mekata T."/>
            <person name="Ikunari K."/>
        </authorList>
    </citation>
    <scope>NUCLEOTIDE SEQUENCE</scope>
    <source>
        <strain evidence="1">EL160426</strain>
    </source>
</reference>
<evidence type="ECO:0000313" key="2">
    <source>
        <dbReference type="Proteomes" id="UP001060919"/>
    </source>
</evidence>
<sequence>MIKEKVITDQLNSKTGLPYYWKITDVNGTVHEWKEFYTGPLVLEEKEIETLCQKLLGIGMDQLLDVANQELLPVPSLEAVGASVVIHSTTPDLKTFDGDLDKVIKEVPPMDYTSYKEARSVYLAGEGDLVVGRIEPWQASASLGKAKSIKIPVVDYYYISHALLVLAEQHLSSSSQEIDQIVAFIQANPNAVIRLYALEKEMQIFLIWLKRLAGIDHLLMDANSPEVARDWNKKSVLFPTVEDAINLSNSIKGWSAQKILEEEAKYSLLRKQLGCVYPALPGYTIVRENKEVATFIQQLLDAATMLQVRYGLTLGCFKASDSGDGARIVLGVDLSDVDQLRALAKDAYKHGDAYILEPYFNYDKVDLNGESLKVSPSAHIRWGEVATGVTLQFTEGTSWKGNIFFDEATAEKFGVSIEHYQTIVTCMEDVRKAFGNNKLGLTIAGLDFAIGTIGGFLGNEKIIGIQDPNISFNGAECLRAFLEKTIKEQNLTTETPLYGVTRVFKPSKNCTVPVLNEAVKSFEESGYYTDTIASVPERWGMIAVAHQNIELATAKLADLRKYLAENGLIFQEMALKTV</sequence>
<dbReference type="EMBL" id="AP026867">
    <property type="protein sequence ID" value="BDS09708.1"/>
    <property type="molecule type" value="Genomic_DNA"/>
</dbReference>
<evidence type="ECO:0000313" key="1">
    <source>
        <dbReference type="EMBL" id="BDS09708.1"/>
    </source>
</evidence>
<dbReference type="RefSeq" id="WP_264791074.1">
    <property type="nucleotide sequence ID" value="NZ_AP026867.1"/>
</dbReference>
<accession>A0A915VKH8</accession>
<dbReference type="Proteomes" id="UP001060919">
    <property type="component" value="Chromosome"/>
</dbReference>
<protein>
    <submittedName>
        <fullName evidence="1">Uncharacterized protein</fullName>
    </submittedName>
</protein>
<keyword evidence="2" id="KW-1185">Reference proteome</keyword>
<name>A0A915VKH8_9BACT</name>
<organism evidence="1 2">
    <name type="scientific">Aureispira anguillae</name>
    <dbReference type="NCBI Taxonomy" id="2864201"/>
    <lineage>
        <taxon>Bacteria</taxon>
        <taxon>Pseudomonadati</taxon>
        <taxon>Bacteroidota</taxon>
        <taxon>Saprospiria</taxon>
        <taxon>Saprospirales</taxon>
        <taxon>Saprospiraceae</taxon>
        <taxon>Aureispira</taxon>
    </lineage>
</organism>
<gene>
    <name evidence="1" type="ORF">AsAng_0004120</name>
</gene>
<dbReference type="AlphaFoldDB" id="A0A915VKH8"/>
<proteinExistence type="predicted"/>